<accession>A0A286Q760</accession>
<evidence type="ECO:0000313" key="2">
    <source>
        <dbReference type="EMBL" id="APR63556.1"/>
    </source>
</evidence>
<evidence type="ECO:0000259" key="1">
    <source>
        <dbReference type="Pfam" id="PF02957"/>
    </source>
</evidence>
<feature type="domain" description="Hepatitis TT virus Orf2/Gyrovirus Vp2 N-terminal" evidence="1">
    <location>
        <begin position="13"/>
        <end position="51"/>
    </location>
</feature>
<organism evidence="2">
    <name type="scientific">TTV-like mini virus</name>
    <dbReference type="NCBI Taxonomy" id="93678"/>
    <lineage>
        <taxon>Viruses</taxon>
        <taxon>Monodnaviria</taxon>
        <taxon>Shotokuvirae</taxon>
        <taxon>Commensaviricota</taxon>
        <taxon>Cardeaviricetes</taxon>
        <taxon>Sanitavirales</taxon>
        <taxon>Anelloviridae</taxon>
        <taxon>Betatorquevirus</taxon>
    </lineage>
</organism>
<dbReference type="InterPro" id="IPR004118">
    <property type="entry name" value="HEV_TT_vir_Orf2/Gyrovir_Vp2_N"/>
</dbReference>
<proteinExistence type="predicted"/>
<name>A0A286Q760_9VIRU</name>
<dbReference type="EMBL" id="KU243129">
    <property type="protein sequence ID" value="APR63556.1"/>
    <property type="molecule type" value="Genomic_DNA"/>
</dbReference>
<sequence>MSRYLQNPTYSPRALETKWLNNIVETHALICSCETPFDHLKHLLEIPENNGSLPKKNVEKLQKTMEKKMDLQKET</sequence>
<dbReference type="Pfam" id="PF02957">
    <property type="entry name" value="TT_ORF2-like"/>
    <property type="match status" value="1"/>
</dbReference>
<reference evidence="2" key="1">
    <citation type="journal article" date="2017" name="Virus Genes">
        <title>Detection of a new species of torque teno mini virus from the gingival epithelium of patients with periodontitis.</title>
        <authorList>
            <person name="Zhang Y."/>
            <person name="Li F."/>
            <person name="Chen X."/>
            <person name="Shan T.L."/>
            <person name="Deng X.T."/>
            <person name="Delwart E."/>
            <person name="Feng X.P."/>
        </authorList>
    </citation>
    <scope>NUCLEOTIDE SEQUENCE</scope>
    <source>
        <strain evidence="2">TTMV-204</strain>
    </source>
</reference>
<protein>
    <recommendedName>
        <fullName evidence="1">Hepatitis TT virus Orf2/Gyrovirus Vp2 N-terminal domain-containing protein</fullName>
    </recommendedName>
</protein>